<dbReference type="AlphaFoldDB" id="E4RYA6"/>
<evidence type="ECO:0000313" key="11">
    <source>
        <dbReference type="Proteomes" id="UP000007435"/>
    </source>
</evidence>
<dbReference type="InterPro" id="IPR011005">
    <property type="entry name" value="Dihydropteroate_synth-like_sf"/>
</dbReference>
<dbReference type="PROSITE" id="PS00793">
    <property type="entry name" value="DHPS_2"/>
    <property type="match status" value="1"/>
</dbReference>
<dbReference type="GO" id="GO:0046872">
    <property type="term" value="F:metal ion binding"/>
    <property type="evidence" value="ECO:0007669"/>
    <property type="project" value="UniProtKB-KW"/>
</dbReference>
<keyword evidence="7" id="KW-0460">Magnesium</keyword>
<evidence type="ECO:0000259" key="9">
    <source>
        <dbReference type="PROSITE" id="PS50972"/>
    </source>
</evidence>
<dbReference type="Gene3D" id="3.20.20.20">
    <property type="entry name" value="Dihydropteroate synthase-like"/>
    <property type="match status" value="1"/>
</dbReference>
<accession>E4RYA6</accession>
<dbReference type="Proteomes" id="UP000007435">
    <property type="component" value="Chromosome"/>
</dbReference>
<dbReference type="KEGG" id="lby:Lbys_1609"/>
<evidence type="ECO:0000256" key="3">
    <source>
        <dbReference type="ARBA" id="ARBA00004763"/>
    </source>
</evidence>
<keyword evidence="11" id="KW-1185">Reference proteome</keyword>
<gene>
    <name evidence="10" type="ordered locus">Lbys_1609</name>
</gene>
<comment type="pathway">
    <text evidence="3">Cofactor biosynthesis; tetrahydrofolate biosynthesis; 7,8-dihydrofolate from 2-amino-4-hydroxy-6-hydroxymethyl-7,8-dihydropteridine diphosphate and 4-aminobenzoate: step 1/2.</text>
</comment>
<feature type="domain" description="Pterin-binding" evidence="9">
    <location>
        <begin position="17"/>
        <end position="271"/>
    </location>
</feature>
<dbReference type="EMBL" id="CP002305">
    <property type="protein sequence ID" value="ADQ17317.1"/>
    <property type="molecule type" value="Genomic_DNA"/>
</dbReference>
<evidence type="ECO:0000256" key="6">
    <source>
        <dbReference type="ARBA" id="ARBA00022723"/>
    </source>
</evidence>
<name>E4RYA6_LEAB4</name>
<keyword evidence="6" id="KW-0479">Metal-binding</keyword>
<proteinExistence type="predicted"/>
<reference evidence="10 11" key="2">
    <citation type="journal article" date="2011" name="Stand. Genomic Sci.">
        <title>Complete genome sequence of Leadbetterella byssophila type strain (4M15).</title>
        <authorList>
            <person name="Abt B."/>
            <person name="Teshima H."/>
            <person name="Lucas S."/>
            <person name="Lapidus A."/>
            <person name="Del Rio T.G."/>
            <person name="Nolan M."/>
            <person name="Tice H."/>
            <person name="Cheng J.F."/>
            <person name="Pitluck S."/>
            <person name="Liolios K."/>
            <person name="Pagani I."/>
            <person name="Ivanova N."/>
            <person name="Mavromatis K."/>
            <person name="Pati A."/>
            <person name="Tapia R."/>
            <person name="Han C."/>
            <person name="Goodwin L."/>
            <person name="Chen A."/>
            <person name="Palaniappan K."/>
            <person name="Land M."/>
            <person name="Hauser L."/>
            <person name="Chang Y.J."/>
            <person name="Jeffries C.D."/>
            <person name="Rohde M."/>
            <person name="Goker M."/>
            <person name="Tindall B.J."/>
            <person name="Detter J.C."/>
            <person name="Woyke T."/>
            <person name="Bristow J."/>
            <person name="Eisen J.A."/>
            <person name="Markowitz V."/>
            <person name="Hugenholtz P."/>
            <person name="Klenk H.P."/>
            <person name="Kyrpides N.C."/>
        </authorList>
    </citation>
    <scope>NUCLEOTIDE SEQUENCE [LARGE SCALE GENOMIC DNA]</scope>
    <source>
        <strain evidence="11">DSM 17132 / JCM 16389 / KACC 11308 / NBRC 106382 / 4M15</strain>
    </source>
</reference>
<organism evidence="10 11">
    <name type="scientific">Leadbetterella byssophila (strain DSM 17132 / JCM 16389 / KACC 11308 / NBRC 106382 / 4M15)</name>
    <dbReference type="NCBI Taxonomy" id="649349"/>
    <lineage>
        <taxon>Bacteria</taxon>
        <taxon>Pseudomonadati</taxon>
        <taxon>Bacteroidota</taxon>
        <taxon>Cytophagia</taxon>
        <taxon>Cytophagales</taxon>
        <taxon>Leadbetterellaceae</taxon>
        <taxon>Leadbetterella</taxon>
    </lineage>
</organism>
<dbReference type="HOGENOM" id="CLU_008023_0_2_10"/>
<protein>
    <recommendedName>
        <fullName evidence="4">dihydropteroate synthase</fullName>
        <ecNumber evidence="4">2.5.1.15</ecNumber>
    </recommendedName>
</protein>
<evidence type="ECO:0000256" key="1">
    <source>
        <dbReference type="ARBA" id="ARBA00000012"/>
    </source>
</evidence>
<dbReference type="InterPro" id="IPR006390">
    <property type="entry name" value="DHP_synth_dom"/>
</dbReference>
<evidence type="ECO:0000313" key="10">
    <source>
        <dbReference type="EMBL" id="ADQ17317.1"/>
    </source>
</evidence>
<evidence type="ECO:0000256" key="2">
    <source>
        <dbReference type="ARBA" id="ARBA00001946"/>
    </source>
</evidence>
<dbReference type="PANTHER" id="PTHR20941:SF1">
    <property type="entry name" value="FOLIC ACID SYNTHESIS PROTEIN FOL1"/>
    <property type="match status" value="1"/>
</dbReference>
<dbReference type="GO" id="GO:0005829">
    <property type="term" value="C:cytosol"/>
    <property type="evidence" value="ECO:0007669"/>
    <property type="project" value="TreeGrafter"/>
</dbReference>
<evidence type="ECO:0000256" key="8">
    <source>
        <dbReference type="ARBA" id="ARBA00022909"/>
    </source>
</evidence>
<sequence>MKNTINIGGKVLVLDEPVVMGILNSTPDSFYKDSRFNPKEEGFIKKATSMVEAGAKIMDIGGYSTRPGAAFVSVQEEIDRIVPAVEAIKRHFPQVGISVDTFRSKVAKYAIEAGAHIINDISGGDFDEDMFSIIIKYKPVYVLMHQAGKNTEDMHIPYPYKDIVQEVSDKLFKKANFLRENGVKDILLDPGFGFSKTIRDNYALLQNLHLLNNPHFPLLVGMSRKSMIYKSLGITPEESLPYSLYLHNYAVERGARIIRVHDVPETMKMLQLFQLLNQ</sequence>
<evidence type="ECO:0000256" key="4">
    <source>
        <dbReference type="ARBA" id="ARBA00012458"/>
    </source>
</evidence>
<dbReference type="RefSeq" id="WP_013408366.1">
    <property type="nucleotide sequence ID" value="NC_014655.1"/>
</dbReference>
<dbReference type="EC" id="2.5.1.15" evidence="4"/>
<dbReference type="PROSITE" id="PS50972">
    <property type="entry name" value="PTERIN_BINDING"/>
    <property type="match status" value="1"/>
</dbReference>
<dbReference type="NCBIfam" id="TIGR01496">
    <property type="entry name" value="DHPS"/>
    <property type="match status" value="1"/>
</dbReference>
<dbReference type="PANTHER" id="PTHR20941">
    <property type="entry name" value="FOLATE SYNTHESIS PROTEINS"/>
    <property type="match status" value="1"/>
</dbReference>
<dbReference type="OrthoDB" id="9811744at2"/>
<dbReference type="InterPro" id="IPR000489">
    <property type="entry name" value="Pterin-binding_dom"/>
</dbReference>
<dbReference type="InterPro" id="IPR045031">
    <property type="entry name" value="DHP_synth-like"/>
</dbReference>
<comment type="cofactor">
    <cofactor evidence="2">
        <name>Mg(2+)</name>
        <dbReference type="ChEBI" id="CHEBI:18420"/>
    </cofactor>
</comment>
<evidence type="ECO:0000256" key="5">
    <source>
        <dbReference type="ARBA" id="ARBA00022679"/>
    </source>
</evidence>
<comment type="catalytic activity">
    <reaction evidence="1">
        <text>(7,8-dihydropterin-6-yl)methyl diphosphate + 4-aminobenzoate = 7,8-dihydropteroate + diphosphate</text>
        <dbReference type="Rhea" id="RHEA:19949"/>
        <dbReference type="ChEBI" id="CHEBI:17836"/>
        <dbReference type="ChEBI" id="CHEBI:17839"/>
        <dbReference type="ChEBI" id="CHEBI:33019"/>
        <dbReference type="ChEBI" id="CHEBI:72950"/>
        <dbReference type="EC" id="2.5.1.15"/>
    </reaction>
</comment>
<keyword evidence="8" id="KW-0289">Folate biosynthesis</keyword>
<evidence type="ECO:0000256" key="7">
    <source>
        <dbReference type="ARBA" id="ARBA00022842"/>
    </source>
</evidence>
<dbReference type="GO" id="GO:0046654">
    <property type="term" value="P:tetrahydrofolate biosynthetic process"/>
    <property type="evidence" value="ECO:0007669"/>
    <property type="project" value="TreeGrafter"/>
</dbReference>
<dbReference type="CDD" id="cd00739">
    <property type="entry name" value="DHPS"/>
    <property type="match status" value="1"/>
</dbReference>
<dbReference type="GO" id="GO:0004156">
    <property type="term" value="F:dihydropteroate synthase activity"/>
    <property type="evidence" value="ECO:0007669"/>
    <property type="project" value="UniProtKB-EC"/>
</dbReference>
<dbReference type="GO" id="GO:0046656">
    <property type="term" value="P:folic acid biosynthetic process"/>
    <property type="evidence" value="ECO:0007669"/>
    <property type="project" value="UniProtKB-KW"/>
</dbReference>
<keyword evidence="5 10" id="KW-0808">Transferase</keyword>
<dbReference type="Pfam" id="PF00809">
    <property type="entry name" value="Pterin_bind"/>
    <property type="match status" value="1"/>
</dbReference>
<dbReference type="eggNOG" id="COG0294">
    <property type="taxonomic scope" value="Bacteria"/>
</dbReference>
<dbReference type="STRING" id="649349.Lbys_1609"/>
<dbReference type="SUPFAM" id="SSF51717">
    <property type="entry name" value="Dihydropteroate synthetase-like"/>
    <property type="match status" value="1"/>
</dbReference>
<reference key="1">
    <citation type="submission" date="2010-11" db="EMBL/GenBank/DDBJ databases">
        <title>The complete genome of Leadbetterella byssophila DSM 17132.</title>
        <authorList>
            <consortium name="US DOE Joint Genome Institute (JGI-PGF)"/>
            <person name="Lucas S."/>
            <person name="Copeland A."/>
            <person name="Lapidus A."/>
            <person name="Glavina del Rio T."/>
            <person name="Dalin E."/>
            <person name="Tice H."/>
            <person name="Bruce D."/>
            <person name="Goodwin L."/>
            <person name="Pitluck S."/>
            <person name="Kyrpides N."/>
            <person name="Mavromatis K."/>
            <person name="Ivanova N."/>
            <person name="Teshima H."/>
            <person name="Brettin T."/>
            <person name="Detter J.C."/>
            <person name="Han C."/>
            <person name="Tapia R."/>
            <person name="Land M."/>
            <person name="Hauser L."/>
            <person name="Markowitz V."/>
            <person name="Cheng J.-F."/>
            <person name="Hugenholtz P."/>
            <person name="Woyke T."/>
            <person name="Wu D."/>
            <person name="Tindall B."/>
            <person name="Pomrenke H.G."/>
            <person name="Brambilla E."/>
            <person name="Klenk H.-P."/>
            <person name="Eisen J.A."/>
        </authorList>
    </citation>
    <scope>NUCLEOTIDE SEQUENCE [LARGE SCALE GENOMIC DNA]</scope>
    <source>
        <strain>DSM 17132</strain>
    </source>
</reference>